<gene>
    <name evidence="1" type="ORF">BDN72DRAFT_886129</name>
</gene>
<accession>A0ACD3BBF2</accession>
<keyword evidence="2" id="KW-1185">Reference proteome</keyword>
<evidence type="ECO:0000313" key="1">
    <source>
        <dbReference type="EMBL" id="TFK75034.1"/>
    </source>
</evidence>
<protein>
    <submittedName>
        <fullName evidence="1">Uncharacterized protein</fullName>
    </submittedName>
</protein>
<sequence length="168" mass="18549">MSSSNTFDLESQTINGVSCPAPAYTAPSSRTTNPVDDFFGYTFTRDSRRVSVTSEALPPYAETLPSYATSQKSEPVTLARYLFKFGFLFPLFWILGAIILISPLSAPDSSDAVLSWLPEKTDAERQQIIKDVRKTELKWAKRCLLALIALIFLAAAIATTAWAVIHSH</sequence>
<dbReference type="EMBL" id="ML208265">
    <property type="protein sequence ID" value="TFK75034.1"/>
    <property type="molecule type" value="Genomic_DNA"/>
</dbReference>
<dbReference type="Proteomes" id="UP000308600">
    <property type="component" value="Unassembled WGS sequence"/>
</dbReference>
<name>A0ACD3BBF2_9AGAR</name>
<evidence type="ECO:0000313" key="2">
    <source>
        <dbReference type="Proteomes" id="UP000308600"/>
    </source>
</evidence>
<reference evidence="1 2" key="1">
    <citation type="journal article" date="2019" name="Nat. Ecol. Evol.">
        <title>Megaphylogeny resolves global patterns of mushroom evolution.</title>
        <authorList>
            <person name="Varga T."/>
            <person name="Krizsan K."/>
            <person name="Foldi C."/>
            <person name="Dima B."/>
            <person name="Sanchez-Garcia M."/>
            <person name="Sanchez-Ramirez S."/>
            <person name="Szollosi G.J."/>
            <person name="Szarkandi J.G."/>
            <person name="Papp V."/>
            <person name="Albert L."/>
            <person name="Andreopoulos W."/>
            <person name="Angelini C."/>
            <person name="Antonin V."/>
            <person name="Barry K.W."/>
            <person name="Bougher N.L."/>
            <person name="Buchanan P."/>
            <person name="Buyck B."/>
            <person name="Bense V."/>
            <person name="Catcheside P."/>
            <person name="Chovatia M."/>
            <person name="Cooper J."/>
            <person name="Damon W."/>
            <person name="Desjardin D."/>
            <person name="Finy P."/>
            <person name="Geml J."/>
            <person name="Haridas S."/>
            <person name="Hughes K."/>
            <person name="Justo A."/>
            <person name="Karasinski D."/>
            <person name="Kautmanova I."/>
            <person name="Kiss B."/>
            <person name="Kocsube S."/>
            <person name="Kotiranta H."/>
            <person name="LaButti K.M."/>
            <person name="Lechner B.E."/>
            <person name="Liimatainen K."/>
            <person name="Lipzen A."/>
            <person name="Lukacs Z."/>
            <person name="Mihaltcheva S."/>
            <person name="Morgado L.N."/>
            <person name="Niskanen T."/>
            <person name="Noordeloos M.E."/>
            <person name="Ohm R.A."/>
            <person name="Ortiz-Santana B."/>
            <person name="Ovrebo C."/>
            <person name="Racz N."/>
            <person name="Riley R."/>
            <person name="Savchenko A."/>
            <person name="Shiryaev A."/>
            <person name="Soop K."/>
            <person name="Spirin V."/>
            <person name="Szebenyi C."/>
            <person name="Tomsovsky M."/>
            <person name="Tulloss R.E."/>
            <person name="Uehling J."/>
            <person name="Grigoriev I.V."/>
            <person name="Vagvolgyi C."/>
            <person name="Papp T."/>
            <person name="Martin F.M."/>
            <person name="Miettinen O."/>
            <person name="Hibbett D.S."/>
            <person name="Nagy L.G."/>
        </authorList>
    </citation>
    <scope>NUCLEOTIDE SEQUENCE [LARGE SCALE GENOMIC DNA]</scope>
    <source>
        <strain evidence="1 2">NL-1719</strain>
    </source>
</reference>
<proteinExistence type="predicted"/>
<organism evidence="1 2">
    <name type="scientific">Pluteus cervinus</name>
    <dbReference type="NCBI Taxonomy" id="181527"/>
    <lineage>
        <taxon>Eukaryota</taxon>
        <taxon>Fungi</taxon>
        <taxon>Dikarya</taxon>
        <taxon>Basidiomycota</taxon>
        <taxon>Agaricomycotina</taxon>
        <taxon>Agaricomycetes</taxon>
        <taxon>Agaricomycetidae</taxon>
        <taxon>Agaricales</taxon>
        <taxon>Pluteineae</taxon>
        <taxon>Pluteaceae</taxon>
        <taxon>Pluteus</taxon>
    </lineage>
</organism>